<organism evidence="1 2">
    <name type="scientific">Pangasius djambal</name>
    <dbReference type="NCBI Taxonomy" id="1691987"/>
    <lineage>
        <taxon>Eukaryota</taxon>
        <taxon>Metazoa</taxon>
        <taxon>Chordata</taxon>
        <taxon>Craniata</taxon>
        <taxon>Vertebrata</taxon>
        <taxon>Euteleostomi</taxon>
        <taxon>Actinopterygii</taxon>
        <taxon>Neopterygii</taxon>
        <taxon>Teleostei</taxon>
        <taxon>Ostariophysi</taxon>
        <taxon>Siluriformes</taxon>
        <taxon>Pangasiidae</taxon>
        <taxon>Pangasius</taxon>
    </lineage>
</organism>
<dbReference type="EMBL" id="CM040982">
    <property type="protein sequence ID" value="MCJ8734882.1"/>
    <property type="molecule type" value="Genomic_DNA"/>
</dbReference>
<keyword evidence="2" id="KW-1185">Reference proteome</keyword>
<proteinExistence type="predicted"/>
<sequence length="184" mass="20382">MKAHVCAWMKVTSFLSLAFSLAAFILLLIDTKQVEGRILAGVAASLNLCQTILIFFLCGPSHELRKVFCWVLRVVASINFFFTIATIYVGLVEHCSKKPCIWPAISMGVYLACQLLSCPFFLYGYLKQKYRQQTASSKQNCRVSCWGTCLSKDMCCSLLGISKLLIVNVCPKFPGIGSTRPCVG</sequence>
<dbReference type="Proteomes" id="UP000830395">
    <property type="component" value="Chromosome 8"/>
</dbReference>
<evidence type="ECO:0000313" key="1">
    <source>
        <dbReference type="EMBL" id="MCJ8734882.1"/>
    </source>
</evidence>
<accession>A0ACC5YH49</accession>
<name>A0ACC5YH49_9TELE</name>
<comment type="caution">
    <text evidence="1">The sequence shown here is derived from an EMBL/GenBank/DDBJ whole genome shotgun (WGS) entry which is preliminary data.</text>
</comment>
<protein>
    <submittedName>
        <fullName evidence="1">Uncharacterized protein</fullName>
    </submittedName>
</protein>
<gene>
    <name evidence="1" type="ORF">PDJAM_G00240590</name>
</gene>
<evidence type="ECO:0000313" key="2">
    <source>
        <dbReference type="Proteomes" id="UP000830395"/>
    </source>
</evidence>
<reference evidence="1" key="1">
    <citation type="submission" date="2020-02" db="EMBL/GenBank/DDBJ databases">
        <title>Genome sequencing of the panga catfish, Pangasius djambal.</title>
        <authorList>
            <person name="Wen M."/>
            <person name="Zahm M."/>
            <person name="Roques C."/>
            <person name="Cabau C."/>
            <person name="Klopp C."/>
            <person name="Donnadieu C."/>
            <person name="Jouanno E."/>
            <person name="Avarre J.-C."/>
            <person name="Campet M."/>
            <person name="Ha T."/>
            <person name="Dugue R."/>
            <person name="Lampietro C."/>
            <person name="Louis A."/>
            <person name="Herpin A."/>
            <person name="Echchiki A."/>
            <person name="Berthelot C."/>
            <person name="Parey E."/>
            <person name="Roest-Crollius H."/>
            <person name="Braasch I."/>
            <person name="Postlethwait J.H."/>
            <person name="Bobe J."/>
            <person name="Montfort J."/>
            <person name="Bouchez O."/>
            <person name="Begum T."/>
            <person name="Schartl M."/>
            <person name="Gustiano R."/>
            <person name="Guiguen Y."/>
        </authorList>
    </citation>
    <scope>NUCLEOTIDE SEQUENCE</scope>
    <source>
        <strain evidence="1">Pdj_M5554</strain>
    </source>
</reference>